<comment type="caution">
    <text evidence="1">The sequence shown here is derived from an EMBL/GenBank/DDBJ whole genome shotgun (WGS) entry which is preliminary data.</text>
</comment>
<accession>A0A3M7RVS2</accession>
<reference evidence="1 2" key="1">
    <citation type="journal article" date="2018" name="Sci. Rep.">
        <title>Genomic signatures of local adaptation to the degree of environmental predictability in rotifers.</title>
        <authorList>
            <person name="Franch-Gras L."/>
            <person name="Hahn C."/>
            <person name="Garcia-Roger E.M."/>
            <person name="Carmona M.J."/>
            <person name="Serra M."/>
            <person name="Gomez A."/>
        </authorList>
    </citation>
    <scope>NUCLEOTIDE SEQUENCE [LARGE SCALE GENOMIC DNA]</scope>
    <source>
        <strain evidence="1">HYR1</strain>
    </source>
</reference>
<sequence>MQLKKTRSIRMKQKFFSTINNFLQVRIQSKIAIFHSPRSKAAARPLSSTLLDKAYCIFIV</sequence>
<name>A0A3M7RVS2_BRAPC</name>
<keyword evidence="2" id="KW-1185">Reference proteome</keyword>
<evidence type="ECO:0000313" key="2">
    <source>
        <dbReference type="Proteomes" id="UP000276133"/>
    </source>
</evidence>
<organism evidence="1 2">
    <name type="scientific">Brachionus plicatilis</name>
    <name type="common">Marine rotifer</name>
    <name type="synonym">Brachionus muelleri</name>
    <dbReference type="NCBI Taxonomy" id="10195"/>
    <lineage>
        <taxon>Eukaryota</taxon>
        <taxon>Metazoa</taxon>
        <taxon>Spiralia</taxon>
        <taxon>Gnathifera</taxon>
        <taxon>Rotifera</taxon>
        <taxon>Eurotatoria</taxon>
        <taxon>Monogononta</taxon>
        <taxon>Pseudotrocha</taxon>
        <taxon>Ploima</taxon>
        <taxon>Brachionidae</taxon>
        <taxon>Brachionus</taxon>
    </lineage>
</organism>
<dbReference type="Proteomes" id="UP000276133">
    <property type="component" value="Unassembled WGS sequence"/>
</dbReference>
<evidence type="ECO:0000313" key="1">
    <source>
        <dbReference type="EMBL" id="RNA27448.1"/>
    </source>
</evidence>
<protein>
    <submittedName>
        <fullName evidence="1">Uncharacterized protein</fullName>
    </submittedName>
</protein>
<gene>
    <name evidence="1" type="ORF">BpHYR1_034200</name>
</gene>
<dbReference type="EMBL" id="REGN01002542">
    <property type="protein sequence ID" value="RNA27448.1"/>
    <property type="molecule type" value="Genomic_DNA"/>
</dbReference>
<proteinExistence type="predicted"/>
<dbReference type="AlphaFoldDB" id="A0A3M7RVS2"/>